<accession>A0A9D2RVE5</accession>
<dbReference type="PANTHER" id="PTHR45453">
    <property type="entry name" value="PHOSPHATE REGULON SENSOR PROTEIN PHOR"/>
    <property type="match status" value="1"/>
</dbReference>
<dbReference type="InterPro" id="IPR036097">
    <property type="entry name" value="HisK_dim/P_sf"/>
</dbReference>
<dbReference type="Pfam" id="PF02518">
    <property type="entry name" value="HATPase_c"/>
    <property type="match status" value="1"/>
</dbReference>
<keyword evidence="7" id="KW-0902">Two-component regulatory system</keyword>
<dbReference type="FunFam" id="3.30.565.10:FF:000006">
    <property type="entry name" value="Sensor histidine kinase WalK"/>
    <property type="match status" value="1"/>
</dbReference>
<keyword evidence="8" id="KW-0812">Transmembrane</keyword>
<comment type="caution">
    <text evidence="10">The sequence shown here is derived from an EMBL/GenBank/DDBJ whole genome shotgun (WGS) entry which is preliminary data.</text>
</comment>
<evidence type="ECO:0000256" key="6">
    <source>
        <dbReference type="ARBA" id="ARBA00022777"/>
    </source>
</evidence>
<keyword evidence="5" id="KW-0808">Transferase</keyword>
<dbReference type="Proteomes" id="UP000823842">
    <property type="component" value="Unassembled WGS sequence"/>
</dbReference>
<keyword evidence="8" id="KW-1133">Transmembrane helix</keyword>
<dbReference type="GO" id="GO:0005886">
    <property type="term" value="C:plasma membrane"/>
    <property type="evidence" value="ECO:0007669"/>
    <property type="project" value="TreeGrafter"/>
</dbReference>
<dbReference type="Pfam" id="PF00512">
    <property type="entry name" value="HisKA"/>
    <property type="match status" value="1"/>
</dbReference>
<evidence type="ECO:0000256" key="7">
    <source>
        <dbReference type="ARBA" id="ARBA00023012"/>
    </source>
</evidence>
<dbReference type="Gene3D" id="3.30.565.10">
    <property type="entry name" value="Histidine kinase-like ATPase, C-terminal domain"/>
    <property type="match status" value="1"/>
</dbReference>
<dbReference type="CDD" id="cd00075">
    <property type="entry name" value="HATPase"/>
    <property type="match status" value="1"/>
</dbReference>
<evidence type="ECO:0000313" key="10">
    <source>
        <dbReference type="EMBL" id="HJB27404.1"/>
    </source>
</evidence>
<evidence type="ECO:0000256" key="4">
    <source>
        <dbReference type="ARBA" id="ARBA00022553"/>
    </source>
</evidence>
<dbReference type="CDD" id="cd00082">
    <property type="entry name" value="HisKA"/>
    <property type="match status" value="1"/>
</dbReference>
<dbReference type="GO" id="GO:0004721">
    <property type="term" value="F:phosphoprotein phosphatase activity"/>
    <property type="evidence" value="ECO:0007669"/>
    <property type="project" value="TreeGrafter"/>
</dbReference>
<sequence>MRKKGMGNGAFALVLYLLAGIFFCTELYLVWVYVEIPSVRYLLFGLQAGIFLLAGIWVFFMRRNVDAFSDEICAALDDLISEKDPHISYPLEDSLVNKVQGKLAQYADIMRERQRENVKEKLEVQGLVSDISHQVKTPMANIRLYTNLLKQQDMPLKKRQEFEEILQIQVNKLDFLLEALVKMSRLETGTFTMHVKEAPLYDTLLSAVNSIWHKADKKDISLSLSCGREIRLCHDVKWTAEAITNILDNAVKYTPKGGEIKISVLPWQFYTKIDISDNGPGIKEEHYHDIFKRFYRAQETADQEGVGLGLYLAQGIITRQKGYISVKSEVGAGTTFSVHLLNG</sequence>
<protein>
    <recommendedName>
        <fullName evidence="3">histidine kinase</fullName>
        <ecNumber evidence="3">2.7.13.3</ecNumber>
    </recommendedName>
</protein>
<dbReference type="InterPro" id="IPR004358">
    <property type="entry name" value="Sig_transdc_His_kin-like_C"/>
</dbReference>
<dbReference type="GO" id="GO:0000155">
    <property type="term" value="F:phosphorelay sensor kinase activity"/>
    <property type="evidence" value="ECO:0007669"/>
    <property type="project" value="InterPro"/>
</dbReference>
<dbReference type="InterPro" id="IPR003661">
    <property type="entry name" value="HisK_dim/P_dom"/>
</dbReference>
<organism evidence="10 11">
    <name type="scientific">Candidatus Blautia faecavium</name>
    <dbReference type="NCBI Taxonomy" id="2838487"/>
    <lineage>
        <taxon>Bacteria</taxon>
        <taxon>Bacillati</taxon>
        <taxon>Bacillota</taxon>
        <taxon>Clostridia</taxon>
        <taxon>Lachnospirales</taxon>
        <taxon>Lachnospiraceae</taxon>
        <taxon>Blautia</taxon>
    </lineage>
</organism>
<feature type="transmembrane region" description="Helical" evidence="8">
    <location>
        <begin position="40"/>
        <end position="60"/>
    </location>
</feature>
<dbReference type="EMBL" id="DWYZ01000028">
    <property type="protein sequence ID" value="HJB27404.1"/>
    <property type="molecule type" value="Genomic_DNA"/>
</dbReference>
<evidence type="ECO:0000313" key="11">
    <source>
        <dbReference type="Proteomes" id="UP000823842"/>
    </source>
</evidence>
<feature type="transmembrane region" description="Helical" evidence="8">
    <location>
        <begin position="12"/>
        <end position="34"/>
    </location>
</feature>
<proteinExistence type="predicted"/>
<dbReference type="SUPFAM" id="SSF47384">
    <property type="entry name" value="Homodimeric domain of signal transducing histidine kinase"/>
    <property type="match status" value="1"/>
</dbReference>
<dbReference type="InterPro" id="IPR050351">
    <property type="entry name" value="BphY/WalK/GraS-like"/>
</dbReference>
<evidence type="ECO:0000259" key="9">
    <source>
        <dbReference type="PROSITE" id="PS50109"/>
    </source>
</evidence>
<name>A0A9D2RVE5_9FIRM</name>
<keyword evidence="4" id="KW-0597">Phosphoprotein</keyword>
<dbReference type="InterPro" id="IPR036890">
    <property type="entry name" value="HATPase_C_sf"/>
</dbReference>
<dbReference type="SMART" id="SM00388">
    <property type="entry name" value="HisKA"/>
    <property type="match status" value="1"/>
</dbReference>
<gene>
    <name evidence="10" type="ORF">IAA06_01225</name>
</gene>
<comment type="subcellular location">
    <subcellularLocation>
        <location evidence="2">Membrane</location>
    </subcellularLocation>
</comment>
<dbReference type="SMART" id="SM00387">
    <property type="entry name" value="HATPase_c"/>
    <property type="match status" value="1"/>
</dbReference>
<dbReference type="SUPFAM" id="SSF55874">
    <property type="entry name" value="ATPase domain of HSP90 chaperone/DNA topoisomerase II/histidine kinase"/>
    <property type="match status" value="1"/>
</dbReference>
<comment type="catalytic activity">
    <reaction evidence="1">
        <text>ATP + protein L-histidine = ADP + protein N-phospho-L-histidine.</text>
        <dbReference type="EC" id="2.7.13.3"/>
    </reaction>
</comment>
<keyword evidence="8" id="KW-0472">Membrane</keyword>
<evidence type="ECO:0000256" key="5">
    <source>
        <dbReference type="ARBA" id="ARBA00022679"/>
    </source>
</evidence>
<evidence type="ECO:0000256" key="1">
    <source>
        <dbReference type="ARBA" id="ARBA00000085"/>
    </source>
</evidence>
<dbReference type="InterPro" id="IPR005467">
    <property type="entry name" value="His_kinase_dom"/>
</dbReference>
<reference evidence="10" key="1">
    <citation type="journal article" date="2021" name="PeerJ">
        <title>Extensive microbial diversity within the chicken gut microbiome revealed by metagenomics and culture.</title>
        <authorList>
            <person name="Gilroy R."/>
            <person name="Ravi A."/>
            <person name="Getino M."/>
            <person name="Pursley I."/>
            <person name="Horton D.L."/>
            <person name="Alikhan N.F."/>
            <person name="Baker D."/>
            <person name="Gharbi K."/>
            <person name="Hall N."/>
            <person name="Watson M."/>
            <person name="Adriaenssens E.M."/>
            <person name="Foster-Nyarko E."/>
            <person name="Jarju S."/>
            <person name="Secka A."/>
            <person name="Antonio M."/>
            <person name="Oren A."/>
            <person name="Chaudhuri R.R."/>
            <person name="La Ragione R."/>
            <person name="Hildebrand F."/>
            <person name="Pallen M.J."/>
        </authorList>
    </citation>
    <scope>NUCLEOTIDE SEQUENCE</scope>
    <source>
        <strain evidence="10">ChiSjej1B19-5720</strain>
    </source>
</reference>
<dbReference type="PANTHER" id="PTHR45453:SF1">
    <property type="entry name" value="PHOSPHATE REGULON SENSOR PROTEIN PHOR"/>
    <property type="match status" value="1"/>
</dbReference>
<evidence type="ECO:0000256" key="2">
    <source>
        <dbReference type="ARBA" id="ARBA00004370"/>
    </source>
</evidence>
<dbReference type="EC" id="2.7.13.3" evidence="3"/>
<dbReference type="PROSITE" id="PS50109">
    <property type="entry name" value="HIS_KIN"/>
    <property type="match status" value="1"/>
</dbReference>
<dbReference type="PRINTS" id="PR00344">
    <property type="entry name" value="BCTRLSENSOR"/>
</dbReference>
<evidence type="ECO:0000256" key="8">
    <source>
        <dbReference type="SAM" id="Phobius"/>
    </source>
</evidence>
<dbReference type="Gene3D" id="1.10.287.130">
    <property type="match status" value="1"/>
</dbReference>
<dbReference type="AlphaFoldDB" id="A0A9D2RVE5"/>
<evidence type="ECO:0000256" key="3">
    <source>
        <dbReference type="ARBA" id="ARBA00012438"/>
    </source>
</evidence>
<feature type="domain" description="Histidine kinase" evidence="9">
    <location>
        <begin position="130"/>
        <end position="343"/>
    </location>
</feature>
<reference evidence="10" key="2">
    <citation type="submission" date="2021-04" db="EMBL/GenBank/DDBJ databases">
        <authorList>
            <person name="Gilroy R."/>
        </authorList>
    </citation>
    <scope>NUCLEOTIDE SEQUENCE</scope>
    <source>
        <strain evidence="10">ChiSjej1B19-5720</strain>
    </source>
</reference>
<dbReference type="InterPro" id="IPR003594">
    <property type="entry name" value="HATPase_dom"/>
</dbReference>
<dbReference type="GO" id="GO:0016036">
    <property type="term" value="P:cellular response to phosphate starvation"/>
    <property type="evidence" value="ECO:0007669"/>
    <property type="project" value="TreeGrafter"/>
</dbReference>
<keyword evidence="6 10" id="KW-0418">Kinase</keyword>